<evidence type="ECO:0000256" key="3">
    <source>
        <dbReference type="ARBA" id="ARBA00022729"/>
    </source>
</evidence>
<dbReference type="Gene3D" id="3.50.30.30">
    <property type="match status" value="2"/>
</dbReference>
<keyword evidence="1" id="KW-0245">EGF-like domain</keyword>
<evidence type="ECO:0000256" key="2">
    <source>
        <dbReference type="ARBA" id="ARBA00022692"/>
    </source>
</evidence>
<feature type="domain" description="PA" evidence="10">
    <location>
        <begin position="219"/>
        <end position="318"/>
    </location>
</feature>
<dbReference type="Pfam" id="PF02225">
    <property type="entry name" value="PA"/>
    <property type="match status" value="2"/>
</dbReference>
<organism evidence="12 13">
    <name type="scientific">Lithocarpus litseifolius</name>
    <dbReference type="NCBI Taxonomy" id="425828"/>
    <lineage>
        <taxon>Eukaryota</taxon>
        <taxon>Viridiplantae</taxon>
        <taxon>Streptophyta</taxon>
        <taxon>Embryophyta</taxon>
        <taxon>Tracheophyta</taxon>
        <taxon>Spermatophyta</taxon>
        <taxon>Magnoliopsida</taxon>
        <taxon>eudicotyledons</taxon>
        <taxon>Gunneridae</taxon>
        <taxon>Pentapetalae</taxon>
        <taxon>rosids</taxon>
        <taxon>fabids</taxon>
        <taxon>Fagales</taxon>
        <taxon>Fagaceae</taxon>
        <taxon>Lithocarpus</taxon>
    </lineage>
</organism>
<name>A0AAW2BN40_9ROSI</name>
<protein>
    <recommendedName>
        <fullName evidence="14">PA domain-containing protein</fullName>
    </recommendedName>
</protein>
<comment type="caution">
    <text evidence="12">The sequence shown here is derived from an EMBL/GenBank/DDBJ whole genome shotgun (WGS) entry which is preliminary data.</text>
</comment>
<evidence type="ECO:0000256" key="9">
    <source>
        <dbReference type="ARBA" id="ARBA00046288"/>
    </source>
</evidence>
<dbReference type="EMBL" id="JAZDWU010000011">
    <property type="protein sequence ID" value="KAK9986309.1"/>
    <property type="molecule type" value="Genomic_DNA"/>
</dbReference>
<evidence type="ECO:0000259" key="11">
    <source>
        <dbReference type="Pfam" id="PF25011"/>
    </source>
</evidence>
<dbReference type="FunFam" id="3.50.30.30:FF:000001">
    <property type="entry name" value="Vacuolar-sorting receptor 1"/>
    <property type="match status" value="1"/>
</dbReference>
<evidence type="ECO:0000313" key="13">
    <source>
        <dbReference type="Proteomes" id="UP001459277"/>
    </source>
</evidence>
<evidence type="ECO:0000256" key="7">
    <source>
        <dbReference type="ARBA" id="ARBA00023136"/>
    </source>
</evidence>
<evidence type="ECO:0000259" key="10">
    <source>
        <dbReference type="Pfam" id="PF02225"/>
    </source>
</evidence>
<evidence type="ECO:0008006" key="14">
    <source>
        <dbReference type="Google" id="ProtNLM"/>
    </source>
</evidence>
<dbReference type="PANTHER" id="PTHR22702">
    <property type="entry name" value="PROTEASE-ASSOCIATED DOMAIN-CONTAINING PROTEIN"/>
    <property type="match status" value="1"/>
</dbReference>
<evidence type="ECO:0000256" key="1">
    <source>
        <dbReference type="ARBA" id="ARBA00022536"/>
    </source>
</evidence>
<dbReference type="InterPro" id="IPR056858">
    <property type="entry name" value="VSR_TRX"/>
</dbReference>
<evidence type="ECO:0000256" key="5">
    <source>
        <dbReference type="ARBA" id="ARBA00022837"/>
    </source>
</evidence>
<proteinExistence type="predicted"/>
<comment type="subcellular location">
    <subcellularLocation>
        <location evidence="9">Endomembrane system</location>
        <topology evidence="9">Single-pass type I membrane protein</topology>
    </subcellularLocation>
</comment>
<keyword evidence="7" id="KW-0472">Membrane</keyword>
<dbReference type="Proteomes" id="UP001459277">
    <property type="component" value="Unassembled WGS sequence"/>
</dbReference>
<gene>
    <name evidence="12" type="ORF">SO802_031260</name>
</gene>
<evidence type="ECO:0000256" key="4">
    <source>
        <dbReference type="ARBA" id="ARBA00022737"/>
    </source>
</evidence>
<keyword evidence="8" id="KW-0325">Glycoprotein</keyword>
<dbReference type="AlphaFoldDB" id="A0AAW2BN40"/>
<keyword evidence="13" id="KW-1185">Reference proteome</keyword>
<dbReference type="SUPFAM" id="SSF52025">
    <property type="entry name" value="PA domain"/>
    <property type="match status" value="1"/>
</dbReference>
<dbReference type="InterPro" id="IPR003137">
    <property type="entry name" value="PA_domain"/>
</dbReference>
<keyword evidence="5" id="KW-0106">Calcium</keyword>
<keyword evidence="6" id="KW-1133">Transmembrane helix</keyword>
<sequence>MVCGSCCMGRFVGLEVISPDSLKGVYDHANEDFRTLQYGGGSMVGTVVYPKANQKACRNFDDVGVFFESNCPSPEGSASFSLSIEEAWNAQNGGAAAILIADDRIEPLNTLGSDEEVDPDSEYVNDILIPSAPISKSFGDTIKKAVSCGETVKMGLNWAEALPHPDNSITYKFWTYSNGKYGSKFVVEKNCLKVNSLCSLGGAYECAILGVPHYGGTMFGTVVYPEANQKACNSFADLDIFFKSRPGRLPVFLLADRGECHFTLKAWNAQNGGAAAILVADNKVEPLITMDTPEEYDEYVENITIPSTLISKSLGDRIKKALFSGEMVNLNLDWTEALPHPDERVEYKFWTTSNGECKSKCNNQIDDFVKNFEGAAQILEQKQYTKFTPRYTTWYCPFAFYRSKQCRSQCINFGRYCAQDPEQDFSRGYNGKDVVFQNLRQACFLKVANENGKPWLWWDYVTDFAIRCSMKEKKYNKDCSDQVIKSLDT</sequence>
<feature type="domain" description="PA" evidence="10">
    <location>
        <begin position="45"/>
        <end position="142"/>
    </location>
</feature>
<evidence type="ECO:0000256" key="6">
    <source>
        <dbReference type="ARBA" id="ARBA00022989"/>
    </source>
</evidence>
<dbReference type="PANTHER" id="PTHR22702:SF1">
    <property type="entry name" value="PROTEASE-ASSOCIATED DOMAIN-CONTAINING PROTEIN 1"/>
    <property type="match status" value="1"/>
</dbReference>
<dbReference type="GO" id="GO:0012505">
    <property type="term" value="C:endomembrane system"/>
    <property type="evidence" value="ECO:0007669"/>
    <property type="project" value="UniProtKB-SubCell"/>
</dbReference>
<keyword evidence="3" id="KW-0732">Signal</keyword>
<dbReference type="InterPro" id="IPR046450">
    <property type="entry name" value="PA_dom_sf"/>
</dbReference>
<accession>A0AAW2BN40</accession>
<feature type="domain" description="Vacuolar sorting receptor thioredoxin-like" evidence="11">
    <location>
        <begin position="345"/>
        <end position="488"/>
    </location>
</feature>
<evidence type="ECO:0000313" key="12">
    <source>
        <dbReference type="EMBL" id="KAK9986309.1"/>
    </source>
</evidence>
<evidence type="ECO:0000256" key="8">
    <source>
        <dbReference type="ARBA" id="ARBA00023180"/>
    </source>
</evidence>
<dbReference type="Pfam" id="PF25011">
    <property type="entry name" value="VSR_TRX"/>
    <property type="match status" value="1"/>
</dbReference>
<reference evidence="12 13" key="1">
    <citation type="submission" date="2024-01" db="EMBL/GenBank/DDBJ databases">
        <title>A telomere-to-telomere, gap-free genome of sweet tea (Lithocarpus litseifolius).</title>
        <authorList>
            <person name="Zhou J."/>
        </authorList>
    </citation>
    <scope>NUCLEOTIDE SEQUENCE [LARGE SCALE GENOMIC DNA]</scope>
    <source>
        <strain evidence="12">Zhou-2022a</strain>
        <tissue evidence="12">Leaf</tissue>
    </source>
</reference>
<keyword evidence="2" id="KW-0812">Transmembrane</keyword>
<keyword evidence="4" id="KW-0677">Repeat</keyword>